<evidence type="ECO:0000256" key="1">
    <source>
        <dbReference type="SAM" id="MobiDB-lite"/>
    </source>
</evidence>
<dbReference type="EMBL" id="CADEPM010000011">
    <property type="protein sequence ID" value="CAB3410897.1"/>
    <property type="molecule type" value="Genomic_DNA"/>
</dbReference>
<protein>
    <submittedName>
        <fullName evidence="2">Uncharacterized protein</fullName>
    </submittedName>
</protein>
<sequence>MVVVSTKTNEQLSARGIYHLSDTERHIESKFRIPDFEALDPIKVVSELMSSAMQVDTKRKTLAGIELPFTLTGKPMNLEINGESRNEISLINNRKNEKKPEEEIRRTDISPDARQAFLRARHVCLEESVESCDEALDTFHRIRFGKSLVDDDFVVKTIQKRLQSDGDLDELNTDPQPLISQSSQVSRPSNLDYHDKALNFLKQIT</sequence>
<dbReference type="Proteomes" id="UP000494206">
    <property type="component" value="Unassembled WGS sequence"/>
</dbReference>
<name>A0A8S1FCC1_9PELO</name>
<keyword evidence="3" id="KW-1185">Reference proteome</keyword>
<dbReference type="AlphaFoldDB" id="A0A8S1FCC1"/>
<dbReference type="OrthoDB" id="5919772at2759"/>
<reference evidence="2 3" key="1">
    <citation type="submission" date="2020-04" db="EMBL/GenBank/DDBJ databases">
        <authorList>
            <person name="Laetsch R D."/>
            <person name="Stevens L."/>
            <person name="Kumar S."/>
            <person name="Blaxter L. M."/>
        </authorList>
    </citation>
    <scope>NUCLEOTIDE SEQUENCE [LARGE SCALE GENOMIC DNA]</scope>
</reference>
<proteinExistence type="predicted"/>
<accession>A0A8S1FCC1</accession>
<gene>
    <name evidence="2" type="ORF">CBOVIS_LOCUS12349</name>
</gene>
<feature type="region of interest" description="Disordered" evidence="1">
    <location>
        <begin position="166"/>
        <end position="188"/>
    </location>
</feature>
<evidence type="ECO:0000313" key="3">
    <source>
        <dbReference type="Proteomes" id="UP000494206"/>
    </source>
</evidence>
<comment type="caution">
    <text evidence="2">The sequence shown here is derived from an EMBL/GenBank/DDBJ whole genome shotgun (WGS) entry which is preliminary data.</text>
</comment>
<organism evidence="2 3">
    <name type="scientific">Caenorhabditis bovis</name>
    <dbReference type="NCBI Taxonomy" id="2654633"/>
    <lineage>
        <taxon>Eukaryota</taxon>
        <taxon>Metazoa</taxon>
        <taxon>Ecdysozoa</taxon>
        <taxon>Nematoda</taxon>
        <taxon>Chromadorea</taxon>
        <taxon>Rhabditida</taxon>
        <taxon>Rhabditina</taxon>
        <taxon>Rhabditomorpha</taxon>
        <taxon>Rhabditoidea</taxon>
        <taxon>Rhabditidae</taxon>
        <taxon>Peloderinae</taxon>
        <taxon>Caenorhabditis</taxon>
    </lineage>
</organism>
<evidence type="ECO:0000313" key="2">
    <source>
        <dbReference type="EMBL" id="CAB3410897.1"/>
    </source>
</evidence>
<feature type="compositionally biased region" description="Polar residues" evidence="1">
    <location>
        <begin position="173"/>
        <end position="188"/>
    </location>
</feature>